<keyword evidence="2" id="KW-1133">Transmembrane helix</keyword>
<gene>
    <name evidence="3" type="ORF">QT711_02605</name>
</gene>
<proteinExistence type="predicted"/>
<feature type="transmembrane region" description="Helical" evidence="2">
    <location>
        <begin position="6"/>
        <end position="21"/>
    </location>
</feature>
<dbReference type="EMBL" id="JAUBDI010000001">
    <property type="protein sequence ID" value="MDW0112060.1"/>
    <property type="molecule type" value="Genomic_DNA"/>
</dbReference>
<reference evidence="3 4" key="1">
    <citation type="submission" date="2023-06" db="EMBL/GenBank/DDBJ databases">
        <title>Sporosarcina sp. nov., isolated from Korean traditional fermented seafood 'Jeotgal'.</title>
        <authorList>
            <person name="Yang A.I."/>
            <person name="Shin N.-R."/>
        </authorList>
    </citation>
    <scope>NUCLEOTIDE SEQUENCE [LARGE SCALE GENOMIC DNA]</scope>
    <source>
        <strain evidence="3 4">KCTC13119</strain>
    </source>
</reference>
<keyword evidence="2" id="KW-0812">Transmembrane</keyword>
<organism evidence="3 4">
    <name type="scientific">Sporosarcina saromensis</name>
    <dbReference type="NCBI Taxonomy" id="359365"/>
    <lineage>
        <taxon>Bacteria</taxon>
        <taxon>Bacillati</taxon>
        <taxon>Bacillota</taxon>
        <taxon>Bacilli</taxon>
        <taxon>Bacillales</taxon>
        <taxon>Caryophanaceae</taxon>
        <taxon>Sporosarcina</taxon>
    </lineage>
</organism>
<name>A0ABU4G6X6_9BACL</name>
<evidence type="ECO:0008006" key="5">
    <source>
        <dbReference type="Google" id="ProtNLM"/>
    </source>
</evidence>
<comment type="caution">
    <text evidence="3">The sequence shown here is derived from an EMBL/GenBank/DDBJ whole genome shotgun (WGS) entry which is preliminary data.</text>
</comment>
<accession>A0ABU4G6X6</accession>
<dbReference type="Proteomes" id="UP001282284">
    <property type="component" value="Unassembled WGS sequence"/>
</dbReference>
<dbReference type="RefSeq" id="WP_317941924.1">
    <property type="nucleotide sequence ID" value="NZ_JAUBDI010000001.1"/>
</dbReference>
<feature type="coiled-coil region" evidence="1">
    <location>
        <begin position="23"/>
        <end position="53"/>
    </location>
</feature>
<protein>
    <recommendedName>
        <fullName evidence="5">Sporulation protein YhaL</fullName>
    </recommendedName>
</protein>
<keyword evidence="4" id="KW-1185">Reference proteome</keyword>
<evidence type="ECO:0000256" key="1">
    <source>
        <dbReference type="SAM" id="Coils"/>
    </source>
</evidence>
<evidence type="ECO:0000256" key="2">
    <source>
        <dbReference type="SAM" id="Phobius"/>
    </source>
</evidence>
<keyword evidence="1" id="KW-0175">Coiled coil</keyword>
<sequence>MSIWFYITIITGFSLIYYGYDKKKSYELKGKQIELEQKKLELEMKKLEKEREL</sequence>
<keyword evidence="2" id="KW-0472">Membrane</keyword>
<evidence type="ECO:0000313" key="3">
    <source>
        <dbReference type="EMBL" id="MDW0112060.1"/>
    </source>
</evidence>
<evidence type="ECO:0000313" key="4">
    <source>
        <dbReference type="Proteomes" id="UP001282284"/>
    </source>
</evidence>